<evidence type="ECO:0000256" key="2">
    <source>
        <dbReference type="SAM" id="Phobius"/>
    </source>
</evidence>
<feature type="region of interest" description="Disordered" evidence="1">
    <location>
        <begin position="70"/>
        <end position="90"/>
    </location>
</feature>
<gene>
    <name evidence="3" type="ORF">HWQ67_15480</name>
</gene>
<comment type="caution">
    <text evidence="3">The sequence shown here is derived from an EMBL/GenBank/DDBJ whole genome shotgun (WGS) entry which is preliminary data.</text>
</comment>
<sequence length="90" mass="9995">MTDPEHREEITRDREAATTPPLPAESADSPQPPGQDLRRTLYKILISAVIAGTIIFFALMYLKSVASTYDTPRSIPASGNSSEKEPERHR</sequence>
<keyword evidence="2" id="KW-0472">Membrane</keyword>
<feature type="transmembrane region" description="Helical" evidence="2">
    <location>
        <begin position="41"/>
        <end position="62"/>
    </location>
</feature>
<proteinExistence type="predicted"/>
<evidence type="ECO:0000313" key="3">
    <source>
        <dbReference type="EMBL" id="MBV6342983.1"/>
    </source>
</evidence>
<dbReference type="RefSeq" id="WP_218253589.1">
    <property type="nucleotide sequence ID" value="NZ_JABXWD010000401.1"/>
</dbReference>
<feature type="compositionally biased region" description="Basic and acidic residues" evidence="1">
    <location>
        <begin position="1"/>
        <end position="16"/>
    </location>
</feature>
<evidence type="ECO:0000256" key="1">
    <source>
        <dbReference type="SAM" id="MobiDB-lite"/>
    </source>
</evidence>
<keyword evidence="2" id="KW-0812">Transmembrane</keyword>
<reference evidence="3 4" key="1">
    <citation type="journal article" date="2020" name="J Geophys Res Biogeosci">
        <title>Magnetotaxis as an Adaptation to Enable Bacterial Shuttling of Microbial Sulfur and Sulfur Cycling Across Aquatic Oxic#Anoxic Interfaces.</title>
        <authorList>
            <person name="Li J."/>
            <person name="Liu P."/>
            <person name="Wang J."/>
            <person name="Roberts A.P."/>
            <person name="Pan Y."/>
        </authorList>
    </citation>
    <scope>NUCLEOTIDE SEQUENCE [LARGE SCALE GENOMIC DNA]</scope>
    <source>
        <strain evidence="3 4">MYR-1_YQ</strain>
    </source>
</reference>
<keyword evidence="4" id="KW-1185">Reference proteome</keyword>
<dbReference type="EMBL" id="JABXWD010000401">
    <property type="protein sequence ID" value="MBV6342983.1"/>
    <property type="molecule type" value="Genomic_DNA"/>
</dbReference>
<feature type="region of interest" description="Disordered" evidence="1">
    <location>
        <begin position="1"/>
        <end position="36"/>
    </location>
</feature>
<accession>A0ABS6S3N7</accession>
<keyword evidence="2" id="KW-1133">Transmembrane helix</keyword>
<feature type="compositionally biased region" description="Polar residues" evidence="1">
    <location>
        <begin position="70"/>
        <end position="81"/>
    </location>
</feature>
<organism evidence="3 4">
    <name type="scientific">Candidatus Magnetobacterium casense</name>
    <dbReference type="NCBI Taxonomy" id="1455061"/>
    <lineage>
        <taxon>Bacteria</taxon>
        <taxon>Pseudomonadati</taxon>
        <taxon>Nitrospirota</taxon>
        <taxon>Thermodesulfovibrionia</taxon>
        <taxon>Thermodesulfovibrionales</taxon>
        <taxon>Candidatus Magnetobacteriaceae</taxon>
        <taxon>Candidatus Magnetobacterium</taxon>
    </lineage>
</organism>
<evidence type="ECO:0000313" key="4">
    <source>
        <dbReference type="Proteomes" id="UP001196980"/>
    </source>
</evidence>
<dbReference type="Proteomes" id="UP001196980">
    <property type="component" value="Unassembled WGS sequence"/>
</dbReference>
<name>A0ABS6S3N7_9BACT</name>
<protein>
    <submittedName>
        <fullName evidence="3">Uncharacterized protein</fullName>
    </submittedName>
</protein>